<keyword evidence="2 5" id="KW-0378">Hydrolase</keyword>
<comment type="similarity">
    <text evidence="1">Belongs to the glycosyl hydrolase 43 family.</text>
</comment>
<dbReference type="PROSITE" id="PS50022">
    <property type="entry name" value="FA58C_3"/>
    <property type="match status" value="1"/>
</dbReference>
<dbReference type="Pfam" id="PF04616">
    <property type="entry name" value="Glyco_hydro_43"/>
    <property type="match status" value="1"/>
</dbReference>
<reference evidence="5" key="1">
    <citation type="submission" date="2019-03" db="EMBL/GenBank/DDBJ databases">
        <title>Single cell metagenomics reveals metabolic interactions within the superorganism composed of flagellate Streblomastix strix and complex community of Bacteroidetes bacteria on its surface.</title>
        <authorList>
            <person name="Treitli S.C."/>
            <person name="Kolisko M."/>
            <person name="Husnik F."/>
            <person name="Keeling P."/>
            <person name="Hampl V."/>
        </authorList>
    </citation>
    <scope>NUCLEOTIDE SEQUENCE</scope>
    <source>
        <strain evidence="5">STM</strain>
    </source>
</reference>
<dbReference type="CDD" id="cd08982">
    <property type="entry name" value="GH43-like"/>
    <property type="match status" value="1"/>
</dbReference>
<dbReference type="AlphaFoldDB" id="A0A5J4R277"/>
<dbReference type="EC" id="3.2.1.72" evidence="5"/>
<dbReference type="PANTHER" id="PTHR42812">
    <property type="entry name" value="BETA-XYLOSIDASE"/>
    <property type="match status" value="1"/>
</dbReference>
<proteinExistence type="inferred from homology"/>
<feature type="domain" description="F5/8 type C" evidence="4">
    <location>
        <begin position="334"/>
        <end position="483"/>
    </location>
</feature>
<organism evidence="5">
    <name type="scientific">termite gut metagenome</name>
    <dbReference type="NCBI Taxonomy" id="433724"/>
    <lineage>
        <taxon>unclassified sequences</taxon>
        <taxon>metagenomes</taxon>
        <taxon>organismal metagenomes</taxon>
    </lineage>
</organism>
<dbReference type="EMBL" id="SNRY01001929">
    <property type="protein sequence ID" value="KAA6327789.1"/>
    <property type="molecule type" value="Genomic_DNA"/>
</dbReference>
<comment type="caution">
    <text evidence="5">The sequence shown here is derived from an EMBL/GenBank/DDBJ whole genome shotgun (WGS) entry which is preliminary data.</text>
</comment>
<dbReference type="InterPro" id="IPR008979">
    <property type="entry name" value="Galactose-bd-like_sf"/>
</dbReference>
<gene>
    <name evidence="5" type="ORF">EZS27_023253</name>
</gene>
<sequence length="562" mass="64401">MKKNTCWLLAVLLMIATSCQSQSFSIDSSRIVANPINLNYQFQPEENSYREAADPVCEYFNGKYYLFASKSGGYWSSPDLCNWTYISCKSITTIDAYAPTVFEYDGMLYYLASGGNPQIFRTSTPDKDNWELIDTKFSYGNTDPSFFLDDDGKVFLYWGCSNEDPIVGVEVDPKDGFKALSTPDTLITHRYKEYGWEAPGDYNEKDENGWNEGPCLIKYKNRYYLQYAAPGTQFRVYADGIYIADHPLGPYTYVESNPFSFKPGGFIGGAGHGHTFKDKYGNYWHVASMKISIRHMFERRLGLFPVYISNDDNVYQHSVFTDYPFRIPDGPTDFEKDNLFMNWNLLSYQKAVSASSSLPDYRPESGNDEQVETWWASAGGNVGEWWQIDLGEMMEVNALQVNFADHDFNHTASSPYPLYQYKIESSDNGSKWEQIVDKTDNTKDAPHGLIVLNKAIKTRFLRITNTRLLDGKFSLSGFRVFGTGNGTPPPIVTDIVIDRNNTDRRMISFRWNKGANATGYIIHWGVKENKLNNALMVFDSQPIYRFFNRFSSYYFTIDSFNE</sequence>
<dbReference type="InterPro" id="IPR023296">
    <property type="entry name" value="Glyco_hydro_beta-prop_sf"/>
</dbReference>
<evidence type="ECO:0000256" key="3">
    <source>
        <dbReference type="ARBA" id="ARBA00023295"/>
    </source>
</evidence>
<dbReference type="Gene3D" id="2.60.120.260">
    <property type="entry name" value="Galactose-binding domain-like"/>
    <property type="match status" value="1"/>
</dbReference>
<accession>A0A5J4R277</accession>
<dbReference type="GO" id="GO:0033914">
    <property type="term" value="F:xylan 1,3-beta-xylosidase activity"/>
    <property type="evidence" value="ECO:0007669"/>
    <property type="project" value="UniProtKB-EC"/>
</dbReference>
<dbReference type="PANTHER" id="PTHR42812:SF14">
    <property type="entry name" value="SECRETED PROTEIN"/>
    <property type="match status" value="1"/>
</dbReference>
<dbReference type="SUPFAM" id="SSF75005">
    <property type="entry name" value="Arabinanase/levansucrase/invertase"/>
    <property type="match status" value="1"/>
</dbReference>
<evidence type="ECO:0000259" key="4">
    <source>
        <dbReference type="PROSITE" id="PS50022"/>
    </source>
</evidence>
<dbReference type="InterPro" id="IPR000421">
    <property type="entry name" value="FA58C"/>
</dbReference>
<evidence type="ECO:0000256" key="2">
    <source>
        <dbReference type="ARBA" id="ARBA00022801"/>
    </source>
</evidence>
<name>A0A5J4R277_9ZZZZ</name>
<evidence type="ECO:0000256" key="1">
    <source>
        <dbReference type="ARBA" id="ARBA00009865"/>
    </source>
</evidence>
<dbReference type="InterPro" id="IPR006710">
    <property type="entry name" value="Glyco_hydro_43"/>
</dbReference>
<evidence type="ECO:0000313" key="5">
    <source>
        <dbReference type="EMBL" id="KAA6327789.1"/>
    </source>
</evidence>
<dbReference type="PROSITE" id="PS51257">
    <property type="entry name" value="PROKAR_LIPOPROTEIN"/>
    <property type="match status" value="1"/>
</dbReference>
<dbReference type="Pfam" id="PF00754">
    <property type="entry name" value="F5_F8_type_C"/>
    <property type="match status" value="1"/>
</dbReference>
<dbReference type="SUPFAM" id="SSF49785">
    <property type="entry name" value="Galactose-binding domain-like"/>
    <property type="match status" value="1"/>
</dbReference>
<keyword evidence="3 5" id="KW-0326">Glycosidase</keyword>
<dbReference type="Gene3D" id="2.115.10.20">
    <property type="entry name" value="Glycosyl hydrolase domain, family 43"/>
    <property type="match status" value="1"/>
</dbReference>
<dbReference type="InterPro" id="IPR051795">
    <property type="entry name" value="Glycosyl_Hydrlase_43"/>
</dbReference>
<protein>
    <submittedName>
        <fullName evidence="5">Xylan 1 3-beta-xylosidase</fullName>
        <ecNumber evidence="5">3.2.1.72</ecNumber>
    </submittedName>
</protein>
<dbReference type="GO" id="GO:0005975">
    <property type="term" value="P:carbohydrate metabolic process"/>
    <property type="evidence" value="ECO:0007669"/>
    <property type="project" value="InterPro"/>
</dbReference>
<feature type="non-terminal residue" evidence="5">
    <location>
        <position position="562"/>
    </location>
</feature>